<evidence type="ECO:0000256" key="6">
    <source>
        <dbReference type="ARBA" id="ARBA00023132"/>
    </source>
</evidence>
<dbReference type="EMBL" id="BRYB01006588">
    <property type="protein sequence ID" value="GMI52357.1"/>
    <property type="molecule type" value="Genomic_DNA"/>
</dbReference>
<gene>
    <name evidence="9" type="ORF">TeGR_g11778</name>
</gene>
<evidence type="ECO:0000256" key="3">
    <source>
        <dbReference type="ARBA" id="ARBA00022816"/>
    </source>
</evidence>
<dbReference type="Proteomes" id="UP001165060">
    <property type="component" value="Unassembled WGS sequence"/>
</dbReference>
<name>A0ABQ6NBB8_9STRA</name>
<organism evidence="9 10">
    <name type="scientific">Tetraparma gracilis</name>
    <dbReference type="NCBI Taxonomy" id="2962635"/>
    <lineage>
        <taxon>Eukaryota</taxon>
        <taxon>Sar</taxon>
        <taxon>Stramenopiles</taxon>
        <taxon>Ochrophyta</taxon>
        <taxon>Bolidophyceae</taxon>
        <taxon>Parmales</taxon>
        <taxon>Triparmaceae</taxon>
        <taxon>Tetraparma</taxon>
    </lineage>
</organism>
<keyword evidence="10" id="KW-1185">Reference proteome</keyword>
<evidence type="ECO:0000256" key="8">
    <source>
        <dbReference type="SAM" id="MobiDB-lite"/>
    </source>
</evidence>
<keyword evidence="5" id="KW-0811">Translocation</keyword>
<keyword evidence="6" id="KW-0906">Nuclear pore complex</keyword>
<evidence type="ECO:0000313" key="9">
    <source>
        <dbReference type="EMBL" id="GMI52357.1"/>
    </source>
</evidence>
<evidence type="ECO:0000256" key="2">
    <source>
        <dbReference type="ARBA" id="ARBA00022448"/>
    </source>
</evidence>
<sequence length="749" mass="77533">MSHSPPLFSLSGNALVCSCASFAATPLSGIANLSLSDAPELSSPAAVPVRPPAAAAAAAAAWYCLFLHTPLEAYAIFLTSSPTSSPSLAVHSAVPLFESLLLSSTAKALADPLTAESPERVLQLLSFPSDEAAAAAPPLPPTPTPSSPAAPSSPSPPPLPPPCVLLTTSGIYISDDLGERPVASISPDLPPPRSLALPSRTASSLLQRLTAYLLHVDGSVSAVCPLLPDSLLTPSAPLLSLRSSLAVELSSLPAPSPELPPDPHAGARNRQLRASLRFLSDAYGDRPSPPPYLAASAAGLAAGPSSTLWPTALQPSLYAPDDEAGAGPARDARVLPSPPEAPGLTVLALLREGGTVEYLVVPQQPQIRFALESDADAEVLNLSTTSTIAKIASVDFSHSAPPPAPSAPPPTFLPSPLDPSLVLVSTAPGVHAVHLPLLPALHNAFPSLLPSPPAPSPPSAYPVLTCSSSALVSSLSVSGDVRLGHVLTAALTDGTFESANLSALRYLHEAASEDEPPAPGAAKEDPMKVLRTVPPFADVARPLLGRIGEGLAATGKLVGGSTPLAEANPESVAMALACKKALERDVVEPLNELSARCENREALHKEMDKEQRKQLEKLGGLVAELRERAARSAEKGAAIGRNAEVLEERCGAALGASGELAAALTDAEVAFFKRLKGWEGQLVRWQADCREMAAAARKIADQQVQREKVTLEREESVMVDDLLRGQATILKATSEELEVVAAQLDLAAE</sequence>
<keyword evidence="7" id="KW-0539">Nucleus</keyword>
<keyword evidence="3" id="KW-0509">mRNA transport</keyword>
<dbReference type="InterPro" id="IPR037700">
    <property type="entry name" value="NUP88/NUP82"/>
</dbReference>
<evidence type="ECO:0000256" key="5">
    <source>
        <dbReference type="ARBA" id="ARBA00023010"/>
    </source>
</evidence>
<dbReference type="PANTHER" id="PTHR13257">
    <property type="entry name" value="NUCLEOPORIN NUP84-RELATED"/>
    <property type="match status" value="1"/>
</dbReference>
<reference evidence="9 10" key="1">
    <citation type="journal article" date="2023" name="Commun. Biol.">
        <title>Genome analysis of Parmales, the sister group of diatoms, reveals the evolutionary specialization of diatoms from phago-mixotrophs to photoautotrophs.</title>
        <authorList>
            <person name="Ban H."/>
            <person name="Sato S."/>
            <person name="Yoshikawa S."/>
            <person name="Yamada K."/>
            <person name="Nakamura Y."/>
            <person name="Ichinomiya M."/>
            <person name="Sato N."/>
            <person name="Blanc-Mathieu R."/>
            <person name="Endo H."/>
            <person name="Kuwata A."/>
            <person name="Ogata H."/>
        </authorList>
    </citation>
    <scope>NUCLEOTIDE SEQUENCE [LARGE SCALE GENOMIC DNA]</scope>
</reference>
<comment type="caution">
    <text evidence="9">The sequence shown here is derived from an EMBL/GenBank/DDBJ whole genome shotgun (WGS) entry which is preliminary data.</text>
</comment>
<protein>
    <submittedName>
        <fullName evidence="9">Uncharacterized protein</fullName>
    </submittedName>
</protein>
<feature type="compositionally biased region" description="Pro residues" evidence="8">
    <location>
        <begin position="137"/>
        <end position="160"/>
    </location>
</feature>
<feature type="region of interest" description="Disordered" evidence="8">
    <location>
        <begin position="319"/>
        <end position="338"/>
    </location>
</feature>
<evidence type="ECO:0000256" key="7">
    <source>
        <dbReference type="ARBA" id="ARBA00023242"/>
    </source>
</evidence>
<keyword evidence="4" id="KW-0653">Protein transport</keyword>
<evidence type="ECO:0000256" key="4">
    <source>
        <dbReference type="ARBA" id="ARBA00022927"/>
    </source>
</evidence>
<evidence type="ECO:0000256" key="1">
    <source>
        <dbReference type="ARBA" id="ARBA00004567"/>
    </source>
</evidence>
<feature type="region of interest" description="Disordered" evidence="8">
    <location>
        <begin position="132"/>
        <end position="160"/>
    </location>
</feature>
<proteinExistence type="predicted"/>
<evidence type="ECO:0000313" key="10">
    <source>
        <dbReference type="Proteomes" id="UP001165060"/>
    </source>
</evidence>
<dbReference type="PANTHER" id="PTHR13257:SF0">
    <property type="entry name" value="NUCLEAR PORE COMPLEX PROTEIN NUP88"/>
    <property type="match status" value="1"/>
</dbReference>
<comment type="subcellular location">
    <subcellularLocation>
        <location evidence="1">Nucleus</location>
        <location evidence="1">Nuclear pore complex</location>
    </subcellularLocation>
</comment>
<keyword evidence="2" id="KW-0813">Transport</keyword>
<accession>A0ABQ6NBB8</accession>